<protein>
    <recommendedName>
        <fullName evidence="4">RNA-directed RNA polymerase</fullName>
    </recommendedName>
</protein>
<evidence type="ECO:0000313" key="2">
    <source>
        <dbReference type="EMBL" id="CAK0887069.1"/>
    </source>
</evidence>
<comment type="caution">
    <text evidence="2">The sequence shown here is derived from an EMBL/GenBank/DDBJ whole genome shotgun (WGS) entry which is preliminary data.</text>
</comment>
<evidence type="ECO:0000256" key="1">
    <source>
        <dbReference type="SAM" id="MobiDB-lite"/>
    </source>
</evidence>
<proteinExistence type="predicted"/>
<dbReference type="EMBL" id="CAUYUJ010018891">
    <property type="protein sequence ID" value="CAK0887069.1"/>
    <property type="molecule type" value="Genomic_DNA"/>
</dbReference>
<gene>
    <name evidence="2" type="ORF">PCOR1329_LOCUS68242</name>
</gene>
<sequence>MRARDNGVYSYNHGRWSRIEEFSDKTLRDMGCVLQLASMMFRHLHSEQIARSWDAVFSSLEPIHGEIEQLPPTARRDFLIGKGIGVVWAAEVGRVLQEMGARFSGKGRGAELMDAFGACFQEPRPEQAARVDFEDAALALAEGAGGGARVSQVHKSEDNKCYMAMPMQFSLTVPDWAVNELTLFTTTTFAGCPEARKLDIAMGALAMHNVDLPHVQLLITGNGGNAKSARTLLRGNVWGTMRKVMSALAFQKPEEFRKQGCHFAHARLTTVQECSPGTPLEEDVWKCFVTGGFLACRPLFGKTTAYFHWLKCGKFWECNQIFWEIQGNPHNVQSQKSFWRRLRALQLAGSFTSDPNEVDVERKIFPEDSELSSFLQGSYARVACVQYFLMPFIQRFSAADCRSIPLNLPAKIMEFTKQVVAQMANGGLELPDGFKTDAAMQQEVEAARDLMIRVHRASADRYIKAYDVPKLQVDPPIPGTWKTSSRSASECDNFIAAAKLWPYLVNPDAVVSPGKGSGQCAHERLMIDFDKLDGIMKKYTRSEFGGSFKDWGTMWQNRELMLSTMGGEIMNFQVGMIHEGEFSKQMCGHLFETVNVACLRDHIESGTDRKADVARRFIEFLESQGSRSGDYVTVRVEYHRRHGIPGRRYADCPSAQKLSRAARKAAFTFDVASPGGAGFVYIDVDIENCFPTLLWKELIENVGDAARTDFDVLYAFVFHYRAWRAALADYFGIPLKASKNMLISILHLAAPMGELPFLWALSVQIKQAVDIVLSSDNFQHLNDMFASRRHPCASRLHFAWASVEDPIVQQAELAMLRDVADSAVMTCMFDGAIFRIPEFSLGAARASLDRVAQREGVAFTADVFQPLDAEGGAGGNSSRSSASEASELTDMCLPTCFQNYDFPVDVRRGGPFWILNDDKGRGGTLQRNAWKREAHVELDRSFVNAAWWLQICAATGSGAPPVLSSMDALGGVGGASSARGLLAASATLCVERCVYDAIVRGRRAAQTTVHGCDALANGSPEARSSNDMRRRGMMVSQEFGAVVAAADKCRRGNAANRFRHICVAQAFNDLGFPVVASSDGPFWIIEDGCGMLDQFGVGVSRFNAASASAVGKFVIDDGEGHAYALIVSEHCIISFCSGFAELITTQELGYIENNARSRIFCVSDVACGIGGDGDSKCGGTSDAKWRGNWPAPKKGKRRQAMRPVRKKSKAHRLVGQNHELIESMYANLYSVRASYALAMEKKMKFGLSGEWVDVEADEVDLAK</sequence>
<dbReference type="Proteomes" id="UP001189429">
    <property type="component" value="Unassembled WGS sequence"/>
</dbReference>
<name>A0ABN9WKG2_9DINO</name>
<feature type="non-terminal residue" evidence="2">
    <location>
        <position position="1263"/>
    </location>
</feature>
<organism evidence="2 3">
    <name type="scientific">Prorocentrum cordatum</name>
    <dbReference type="NCBI Taxonomy" id="2364126"/>
    <lineage>
        <taxon>Eukaryota</taxon>
        <taxon>Sar</taxon>
        <taxon>Alveolata</taxon>
        <taxon>Dinophyceae</taxon>
        <taxon>Prorocentrales</taxon>
        <taxon>Prorocentraceae</taxon>
        <taxon>Prorocentrum</taxon>
    </lineage>
</organism>
<reference evidence="2" key="1">
    <citation type="submission" date="2023-10" db="EMBL/GenBank/DDBJ databases">
        <authorList>
            <person name="Chen Y."/>
            <person name="Shah S."/>
            <person name="Dougan E. K."/>
            <person name="Thang M."/>
            <person name="Chan C."/>
        </authorList>
    </citation>
    <scope>NUCLEOTIDE SEQUENCE [LARGE SCALE GENOMIC DNA]</scope>
</reference>
<evidence type="ECO:0008006" key="4">
    <source>
        <dbReference type="Google" id="ProtNLM"/>
    </source>
</evidence>
<feature type="region of interest" description="Disordered" evidence="1">
    <location>
        <begin position="1188"/>
        <end position="1208"/>
    </location>
</feature>
<accession>A0ABN9WKG2</accession>
<feature type="compositionally biased region" description="Basic residues" evidence="1">
    <location>
        <begin position="1193"/>
        <end position="1208"/>
    </location>
</feature>
<evidence type="ECO:0000313" key="3">
    <source>
        <dbReference type="Proteomes" id="UP001189429"/>
    </source>
</evidence>
<keyword evidence="3" id="KW-1185">Reference proteome</keyword>